<evidence type="ECO:0000313" key="3">
    <source>
        <dbReference type="WBParaSite" id="MBELARI_LOCUS2369"/>
    </source>
</evidence>
<dbReference type="Proteomes" id="UP000887575">
    <property type="component" value="Unassembled WGS sequence"/>
</dbReference>
<feature type="region of interest" description="Disordered" evidence="1">
    <location>
        <begin position="39"/>
        <end position="63"/>
    </location>
</feature>
<evidence type="ECO:0000256" key="1">
    <source>
        <dbReference type="SAM" id="MobiDB-lite"/>
    </source>
</evidence>
<reference evidence="3" key="1">
    <citation type="submission" date="2024-02" db="UniProtKB">
        <authorList>
            <consortium name="WormBaseParasite"/>
        </authorList>
    </citation>
    <scope>IDENTIFICATION</scope>
</reference>
<proteinExistence type="predicted"/>
<dbReference type="WBParaSite" id="MBELARI_LOCUS2369">
    <property type="protein sequence ID" value="MBELARI_LOCUS2369"/>
    <property type="gene ID" value="MBELARI_LOCUS2369"/>
</dbReference>
<accession>A0AAF3F633</accession>
<protein>
    <submittedName>
        <fullName evidence="3">Uncharacterized protein</fullName>
    </submittedName>
</protein>
<evidence type="ECO:0000313" key="2">
    <source>
        <dbReference type="Proteomes" id="UP000887575"/>
    </source>
</evidence>
<organism evidence="2 3">
    <name type="scientific">Mesorhabditis belari</name>
    <dbReference type="NCBI Taxonomy" id="2138241"/>
    <lineage>
        <taxon>Eukaryota</taxon>
        <taxon>Metazoa</taxon>
        <taxon>Ecdysozoa</taxon>
        <taxon>Nematoda</taxon>
        <taxon>Chromadorea</taxon>
        <taxon>Rhabditida</taxon>
        <taxon>Rhabditina</taxon>
        <taxon>Rhabditomorpha</taxon>
        <taxon>Rhabditoidea</taxon>
        <taxon>Rhabditidae</taxon>
        <taxon>Mesorhabditinae</taxon>
        <taxon>Mesorhabditis</taxon>
    </lineage>
</organism>
<feature type="compositionally biased region" description="Basic and acidic residues" evidence="1">
    <location>
        <begin position="50"/>
        <end position="59"/>
    </location>
</feature>
<keyword evidence="2" id="KW-1185">Reference proteome</keyword>
<name>A0AAF3F633_9BILA</name>
<feature type="compositionally biased region" description="Polar residues" evidence="1">
    <location>
        <begin position="39"/>
        <end position="49"/>
    </location>
</feature>
<dbReference type="AlphaFoldDB" id="A0AAF3F633"/>
<sequence length="137" mass="15479">MRSSNKLPTPSLPSTDWFLNLKPILPSFSLPNDETLNCLPSTSNNQLPKKTQDHQENHRNLTNSSILLFSNGKSIERSKFIGTNGNSVMLTPPHTPEDGLKTALLQTQIDYKIFPQRPPFNYQQLIVMALKSSKMQK</sequence>